<dbReference type="Proteomes" id="UP000265515">
    <property type="component" value="Unassembled WGS sequence"/>
</dbReference>
<feature type="coiled-coil region" evidence="1">
    <location>
        <begin position="87"/>
        <end position="117"/>
    </location>
</feature>
<dbReference type="AlphaFoldDB" id="A0A388KIC1"/>
<dbReference type="EMBL" id="BFEA01000120">
    <property type="protein sequence ID" value="GBG69789.1"/>
    <property type="molecule type" value="Genomic_DNA"/>
</dbReference>
<protein>
    <submittedName>
        <fullName evidence="2">Uncharacterized protein</fullName>
    </submittedName>
</protein>
<dbReference type="Gramene" id="GBG69789">
    <property type="protein sequence ID" value="GBG69789"/>
    <property type="gene ID" value="CBR_g4619"/>
</dbReference>
<evidence type="ECO:0000313" key="3">
    <source>
        <dbReference type="Proteomes" id="UP000265515"/>
    </source>
</evidence>
<name>A0A388KIC1_CHABU</name>
<gene>
    <name evidence="2" type="ORF">CBR_g4619</name>
</gene>
<keyword evidence="3" id="KW-1185">Reference proteome</keyword>
<keyword evidence="1" id="KW-0175">Coiled coil</keyword>
<reference evidence="2 3" key="1">
    <citation type="journal article" date="2018" name="Cell">
        <title>The Chara Genome: Secondary Complexity and Implications for Plant Terrestrialization.</title>
        <authorList>
            <person name="Nishiyama T."/>
            <person name="Sakayama H."/>
            <person name="Vries J.D."/>
            <person name="Buschmann H."/>
            <person name="Saint-Marcoux D."/>
            <person name="Ullrich K.K."/>
            <person name="Haas F.B."/>
            <person name="Vanderstraeten L."/>
            <person name="Becker D."/>
            <person name="Lang D."/>
            <person name="Vosolsobe S."/>
            <person name="Rombauts S."/>
            <person name="Wilhelmsson P.K.I."/>
            <person name="Janitza P."/>
            <person name="Kern R."/>
            <person name="Heyl A."/>
            <person name="Rumpler F."/>
            <person name="Villalobos L.I.A.C."/>
            <person name="Clay J.M."/>
            <person name="Skokan R."/>
            <person name="Toyoda A."/>
            <person name="Suzuki Y."/>
            <person name="Kagoshima H."/>
            <person name="Schijlen E."/>
            <person name="Tajeshwar N."/>
            <person name="Catarino B."/>
            <person name="Hetherington A.J."/>
            <person name="Saltykova A."/>
            <person name="Bonnot C."/>
            <person name="Breuninger H."/>
            <person name="Symeonidi A."/>
            <person name="Radhakrishnan G.V."/>
            <person name="Van Nieuwerburgh F."/>
            <person name="Deforce D."/>
            <person name="Chang C."/>
            <person name="Karol K.G."/>
            <person name="Hedrich R."/>
            <person name="Ulvskov P."/>
            <person name="Glockner G."/>
            <person name="Delwiche C.F."/>
            <person name="Petrasek J."/>
            <person name="Van de Peer Y."/>
            <person name="Friml J."/>
            <person name="Beilby M."/>
            <person name="Dolan L."/>
            <person name="Kohara Y."/>
            <person name="Sugano S."/>
            <person name="Fujiyama A."/>
            <person name="Delaux P.-M."/>
            <person name="Quint M."/>
            <person name="TheiBen G."/>
            <person name="Hagemann M."/>
            <person name="Harholt J."/>
            <person name="Dunand C."/>
            <person name="Zachgo S."/>
            <person name="Langdale J."/>
            <person name="Maumus F."/>
            <person name="Straeten D.V.D."/>
            <person name="Gould S.B."/>
            <person name="Rensing S.A."/>
        </authorList>
    </citation>
    <scope>NUCLEOTIDE SEQUENCE [LARGE SCALE GENOMIC DNA]</scope>
    <source>
        <strain evidence="2 3">S276</strain>
    </source>
</reference>
<evidence type="ECO:0000313" key="2">
    <source>
        <dbReference type="EMBL" id="GBG69789.1"/>
    </source>
</evidence>
<comment type="caution">
    <text evidence="2">The sequence shown here is derived from an EMBL/GenBank/DDBJ whole genome shotgun (WGS) entry which is preliminary data.</text>
</comment>
<evidence type="ECO:0000256" key="1">
    <source>
        <dbReference type="SAM" id="Coils"/>
    </source>
</evidence>
<sequence length="259" mass="29924">MWSWMSEEMQERQRNKKEKEIAVKKVEEDRRKKDEEERRLADAKEKEEFKAGIGLMVQSQMRSVCEEVPGRKVVEGERPVAATTTEIRRRTEAIAKENQEREELRKKEEEIVKLKEAMTEMPWQTCRPHQSEQELVSLRMNNQQLIEGVIRLKEQVNDLAKATKTSFGAATITSPSPLAAKAVEPTPADYVKLAEAYQRIRDDRDMTQREIQALKERIAKIGSATATPSSIKRKRILRKSVSPPSNLRMRLVKVVRRGS</sequence>
<proteinExistence type="predicted"/>
<organism evidence="2 3">
    <name type="scientific">Chara braunii</name>
    <name type="common">Braun's stonewort</name>
    <dbReference type="NCBI Taxonomy" id="69332"/>
    <lineage>
        <taxon>Eukaryota</taxon>
        <taxon>Viridiplantae</taxon>
        <taxon>Streptophyta</taxon>
        <taxon>Charophyceae</taxon>
        <taxon>Charales</taxon>
        <taxon>Characeae</taxon>
        <taxon>Chara</taxon>
    </lineage>
</organism>
<feature type="coiled-coil region" evidence="1">
    <location>
        <begin position="9"/>
        <end position="46"/>
    </location>
</feature>
<accession>A0A388KIC1</accession>